<gene>
    <name evidence="11" type="ORF">GPM918_LOCUS36394</name>
    <name evidence="12" type="ORF">SRO942_LOCUS37127</name>
</gene>
<comment type="caution">
    <text evidence="6">Lacks conserved residue(s) required for the propagation of feature annotation.</text>
</comment>
<feature type="transmembrane region" description="Helical" evidence="8">
    <location>
        <begin position="619"/>
        <end position="640"/>
    </location>
</feature>
<dbReference type="Gene3D" id="2.10.25.10">
    <property type="entry name" value="Laminin"/>
    <property type="match status" value="1"/>
</dbReference>
<evidence type="ECO:0000256" key="5">
    <source>
        <dbReference type="ARBA" id="ARBA00023157"/>
    </source>
</evidence>
<dbReference type="GO" id="GO:0005112">
    <property type="term" value="F:Notch binding"/>
    <property type="evidence" value="ECO:0007669"/>
    <property type="project" value="TreeGrafter"/>
</dbReference>
<feature type="disulfide bond" evidence="6">
    <location>
        <begin position="321"/>
        <end position="330"/>
    </location>
</feature>
<evidence type="ECO:0000259" key="9">
    <source>
        <dbReference type="PROSITE" id="PS50026"/>
    </source>
</evidence>
<dbReference type="InterPro" id="IPR050906">
    <property type="entry name" value="Notch_signaling"/>
</dbReference>
<dbReference type="SUPFAM" id="SSF57424">
    <property type="entry name" value="LDL receptor-like module"/>
    <property type="match status" value="1"/>
</dbReference>
<feature type="disulfide bond" evidence="6">
    <location>
        <begin position="562"/>
        <end position="579"/>
    </location>
</feature>
<dbReference type="PROSITE" id="PS50262">
    <property type="entry name" value="G_PROTEIN_RECEP_F1_2"/>
    <property type="match status" value="1"/>
</dbReference>
<dbReference type="Gene3D" id="1.20.1070.10">
    <property type="entry name" value="Rhodopsin 7-helix transmembrane proteins"/>
    <property type="match status" value="1"/>
</dbReference>
<feature type="domain" description="EGF-like" evidence="9">
    <location>
        <begin position="103"/>
        <end position="141"/>
    </location>
</feature>
<feature type="domain" description="EGF-like" evidence="9">
    <location>
        <begin position="254"/>
        <end position="293"/>
    </location>
</feature>
<evidence type="ECO:0000256" key="2">
    <source>
        <dbReference type="ARBA" id="ARBA00022692"/>
    </source>
</evidence>
<evidence type="ECO:0000313" key="12">
    <source>
        <dbReference type="EMBL" id="CAF4356834.1"/>
    </source>
</evidence>
<protein>
    <recommendedName>
        <fullName evidence="14">EGF-like domain-containing protein</fullName>
    </recommendedName>
</protein>
<dbReference type="PANTHER" id="PTHR24044">
    <property type="entry name" value="NOTCH LIGAND FAMILY MEMBER"/>
    <property type="match status" value="1"/>
</dbReference>
<dbReference type="SMART" id="SM00181">
    <property type="entry name" value="EGF"/>
    <property type="match status" value="5"/>
</dbReference>
<feature type="transmembrane region" description="Helical" evidence="8">
    <location>
        <begin position="652"/>
        <end position="674"/>
    </location>
</feature>
<dbReference type="Proteomes" id="UP000663829">
    <property type="component" value="Unassembled WGS sequence"/>
</dbReference>
<sequence>NSDELYPSSCSNENPHACQYQRGLLDHQISSKTGYEYVLQDICDGIISHVYNYETDETNCEHWPCYLFSTVCDGRKNCLDGKDEKGCIFTIEQQSMGKYHDDNDDDSLLIWYCNRGVMARTKPDNKPVCFCPPYYYGDRCQYQSNRLTVILLLSMSNPYRNKFIFKTILYLLNDKQRIVYYDEIMDKPYLIIKHLVYLIYSSLSTNNYSVHIETYIITTDNLKLIASWLYNIQFSFLLPVNRLVVKLHLEEQQQEQEVKNVDTCGQHGKAIKYLNINEYYCQCEVGWSGEKCIETDRICKNDSCSSNGRCIVVEEDSKCLCPLTKYGPTCRVRIPPCRWDNRCQHHSTCVSFNGKGDSNFNYQSDHICMCLNNTFDIGCSYFIENIYLTLPPSNNTLPFVMIHFANVVFKYPSSIKFSSQILFKNINKNLTIIQDSFTLSNINYMFIQVYSTIMYNDHYTLYFYHLLNCYKNDGSISEHCININKLTICLNIKQIFNQSVLSLHALQRLKYYNEPCLRQNNSVIHCFYDDIYICLCDHQLLFTQCYFFNHRERQCDRNNQKCFNDGYCIQDKLSNHFACLCQRCTYGSSCQFRTDQYTVTLDALIDTEVTQSLVIKPTFAAVITMFAVGTIFNVLSIMTFHQKNAREVGCGLYLFYLSITGQLALIMFVLRYFMTTEVIINEPFTYILLELSLTVLPSVYDWLTACIAIERTVNVIKGVHFDKKLSIKYAKLIIIVVYLAVILSSLHEPFHQQLVDDPNIVNRKWFVLEFNSTMLEKYDLYINIIHLVVPFLINCVSTLIFISSTIRRKSMSAAPTTPTSDILKKQLLLYKQFIVSPLILISLELPRLTFSFSCIQYKWQTYLYLTGYFISFVPLIIPFFTFILPSPLYKTEFISIIKCYSRCFR</sequence>
<reference evidence="11" key="1">
    <citation type="submission" date="2021-02" db="EMBL/GenBank/DDBJ databases">
        <authorList>
            <person name="Nowell W R."/>
        </authorList>
    </citation>
    <scope>NUCLEOTIDE SEQUENCE</scope>
</reference>
<dbReference type="PROSITE" id="PS50068">
    <property type="entry name" value="LDLRA_2"/>
    <property type="match status" value="1"/>
</dbReference>
<feature type="disulfide bond" evidence="6">
    <location>
        <begin position="131"/>
        <end position="140"/>
    </location>
</feature>
<keyword evidence="5 6" id="KW-1015">Disulfide bond</keyword>
<feature type="disulfide bond" evidence="6">
    <location>
        <begin position="283"/>
        <end position="292"/>
    </location>
</feature>
<name>A0A815SP52_9BILA</name>
<feature type="transmembrane region" description="Helical" evidence="8">
    <location>
        <begin position="780"/>
        <end position="806"/>
    </location>
</feature>
<dbReference type="AlphaFoldDB" id="A0A815SP52"/>
<feature type="domain" description="EGF-like" evidence="9">
    <location>
        <begin position="551"/>
        <end position="591"/>
    </location>
</feature>
<evidence type="ECO:0000259" key="10">
    <source>
        <dbReference type="PROSITE" id="PS50262"/>
    </source>
</evidence>
<comment type="subcellular location">
    <subcellularLocation>
        <location evidence="1">Membrane</location>
    </subcellularLocation>
</comment>
<keyword evidence="4 8" id="KW-0472">Membrane</keyword>
<keyword evidence="3 8" id="KW-1133">Transmembrane helix</keyword>
<dbReference type="PANTHER" id="PTHR24044:SF420">
    <property type="entry name" value="DELTA AND NOTCH-LIKE EPIDERMAL GROWTH FACTOR-RELATED RECEPTOR ISOFORM X1"/>
    <property type="match status" value="1"/>
</dbReference>
<dbReference type="InterPro" id="IPR002172">
    <property type="entry name" value="LDrepeatLR_classA_rpt"/>
</dbReference>
<dbReference type="GO" id="GO:0016020">
    <property type="term" value="C:membrane"/>
    <property type="evidence" value="ECO:0007669"/>
    <property type="project" value="UniProtKB-SubCell"/>
</dbReference>
<feature type="disulfide bond" evidence="6">
    <location>
        <begin position="264"/>
        <end position="281"/>
    </location>
</feature>
<dbReference type="InterPro" id="IPR036055">
    <property type="entry name" value="LDL_receptor-like_sf"/>
</dbReference>
<evidence type="ECO:0000256" key="8">
    <source>
        <dbReference type="SAM" id="Phobius"/>
    </source>
</evidence>
<feature type="transmembrane region" description="Helical" evidence="8">
    <location>
        <begin position="729"/>
        <end position="747"/>
    </location>
</feature>
<accession>A0A815SP52</accession>
<feature type="disulfide bond" evidence="6">
    <location>
        <begin position="581"/>
        <end position="590"/>
    </location>
</feature>
<keyword evidence="13" id="KW-1185">Reference proteome</keyword>
<dbReference type="SUPFAM" id="SSF81321">
    <property type="entry name" value="Family A G protein-coupled receptor-like"/>
    <property type="match status" value="1"/>
</dbReference>
<proteinExistence type="predicted"/>
<feature type="disulfide bond" evidence="7">
    <location>
        <begin position="72"/>
        <end position="87"/>
    </location>
</feature>
<keyword evidence="6" id="KW-0245">EGF-like domain</keyword>
<feature type="domain" description="G-protein coupled receptors family 1 profile" evidence="10">
    <location>
        <begin position="632"/>
        <end position="905"/>
    </location>
</feature>
<feature type="transmembrane region" description="Helical" evidence="8">
    <location>
        <begin position="686"/>
        <end position="709"/>
    </location>
</feature>
<feature type="disulfide bond" evidence="7">
    <location>
        <begin position="60"/>
        <end position="78"/>
    </location>
</feature>
<evidence type="ECO:0000256" key="7">
    <source>
        <dbReference type="PROSITE-ProRule" id="PRU00124"/>
    </source>
</evidence>
<dbReference type="EMBL" id="CAJOBC010087452">
    <property type="protein sequence ID" value="CAF4356834.1"/>
    <property type="molecule type" value="Genomic_DNA"/>
</dbReference>
<evidence type="ECO:0000256" key="6">
    <source>
        <dbReference type="PROSITE-ProRule" id="PRU00076"/>
    </source>
</evidence>
<comment type="caution">
    <text evidence="11">The sequence shown here is derived from an EMBL/GenBank/DDBJ whole genome shotgun (WGS) entry which is preliminary data.</text>
</comment>
<dbReference type="InterPro" id="IPR017452">
    <property type="entry name" value="GPCR_Rhodpsn_7TM"/>
</dbReference>
<dbReference type="PROSITE" id="PS50026">
    <property type="entry name" value="EGF_3"/>
    <property type="match status" value="4"/>
</dbReference>
<evidence type="ECO:0000313" key="13">
    <source>
        <dbReference type="Proteomes" id="UP000663829"/>
    </source>
</evidence>
<evidence type="ECO:0000256" key="1">
    <source>
        <dbReference type="ARBA" id="ARBA00004370"/>
    </source>
</evidence>
<evidence type="ECO:0008006" key="14">
    <source>
        <dbReference type="Google" id="ProtNLM"/>
    </source>
</evidence>
<organism evidence="11 13">
    <name type="scientific">Didymodactylos carnosus</name>
    <dbReference type="NCBI Taxonomy" id="1234261"/>
    <lineage>
        <taxon>Eukaryota</taxon>
        <taxon>Metazoa</taxon>
        <taxon>Spiralia</taxon>
        <taxon>Gnathifera</taxon>
        <taxon>Rotifera</taxon>
        <taxon>Eurotatoria</taxon>
        <taxon>Bdelloidea</taxon>
        <taxon>Philodinida</taxon>
        <taxon>Philodinidae</taxon>
        <taxon>Didymodactylos</taxon>
    </lineage>
</organism>
<evidence type="ECO:0000256" key="3">
    <source>
        <dbReference type="ARBA" id="ARBA00022989"/>
    </source>
</evidence>
<keyword evidence="2 8" id="KW-0812">Transmembrane</keyword>
<dbReference type="EMBL" id="CAJNOQ010021956">
    <property type="protein sequence ID" value="CAF1494159.1"/>
    <property type="molecule type" value="Genomic_DNA"/>
</dbReference>
<feature type="non-terminal residue" evidence="11">
    <location>
        <position position="1"/>
    </location>
</feature>
<evidence type="ECO:0000256" key="4">
    <source>
        <dbReference type="ARBA" id="ARBA00023136"/>
    </source>
</evidence>
<dbReference type="PROSITE" id="PS01186">
    <property type="entry name" value="EGF_2"/>
    <property type="match status" value="1"/>
</dbReference>
<dbReference type="PROSITE" id="PS00022">
    <property type="entry name" value="EGF_1"/>
    <property type="match status" value="4"/>
</dbReference>
<feature type="transmembrane region" description="Helical" evidence="8">
    <location>
        <begin position="863"/>
        <end position="884"/>
    </location>
</feature>
<dbReference type="Proteomes" id="UP000681722">
    <property type="component" value="Unassembled WGS sequence"/>
</dbReference>
<evidence type="ECO:0000313" key="11">
    <source>
        <dbReference type="EMBL" id="CAF1494159.1"/>
    </source>
</evidence>
<dbReference type="InterPro" id="IPR000742">
    <property type="entry name" value="EGF"/>
</dbReference>
<feature type="domain" description="EGF-like" evidence="9">
    <location>
        <begin position="295"/>
        <end position="331"/>
    </location>
</feature>